<dbReference type="KEGG" id="slc:SL103_04215"/>
<dbReference type="Pfam" id="PF10432">
    <property type="entry name" value="bact-PGI_C"/>
    <property type="match status" value="1"/>
</dbReference>
<keyword evidence="5" id="KW-1185">Reference proteome</keyword>
<dbReference type="RefSeq" id="WP_069567432.1">
    <property type="nucleotide sequence ID" value="NZ_CP017157.1"/>
</dbReference>
<dbReference type="GO" id="GO:0097367">
    <property type="term" value="F:carbohydrate derivative binding"/>
    <property type="evidence" value="ECO:0007669"/>
    <property type="project" value="InterPro"/>
</dbReference>
<gene>
    <name evidence="4" type="ORF">SL103_04215</name>
</gene>
<dbReference type="OrthoDB" id="5241724at2"/>
<proteinExistence type="inferred from homology"/>
<dbReference type="InterPro" id="IPR019490">
    <property type="entry name" value="Glu6P/Mann6P_isomerase_C"/>
</dbReference>
<evidence type="ECO:0000256" key="2">
    <source>
        <dbReference type="ARBA" id="ARBA00023235"/>
    </source>
</evidence>
<dbReference type="GO" id="GO:0004476">
    <property type="term" value="F:mannose-6-phosphate isomerase activity"/>
    <property type="evidence" value="ECO:0007669"/>
    <property type="project" value="InterPro"/>
</dbReference>
<comment type="similarity">
    <text evidence="1">Belongs to the PGI/PMI family.</text>
</comment>
<organism evidence="4 5">
    <name type="scientific">Streptomyces lydicus</name>
    <dbReference type="NCBI Taxonomy" id="47763"/>
    <lineage>
        <taxon>Bacteria</taxon>
        <taxon>Bacillati</taxon>
        <taxon>Actinomycetota</taxon>
        <taxon>Actinomycetes</taxon>
        <taxon>Kitasatosporales</taxon>
        <taxon>Streptomycetaceae</taxon>
        <taxon>Streptomyces</taxon>
    </lineage>
</organism>
<feature type="domain" description="Bifunctional glucose-6-phosphate/mannose-6-phosphate isomerase C-terminal" evidence="3">
    <location>
        <begin position="230"/>
        <end position="377"/>
    </location>
</feature>
<dbReference type="GO" id="GO:1901135">
    <property type="term" value="P:carbohydrate derivative metabolic process"/>
    <property type="evidence" value="ECO:0007669"/>
    <property type="project" value="InterPro"/>
</dbReference>
<dbReference type="InterPro" id="IPR046348">
    <property type="entry name" value="SIS_dom_sf"/>
</dbReference>
<dbReference type="AlphaFoldDB" id="A0A1D7VFL0"/>
<dbReference type="GO" id="GO:0004347">
    <property type="term" value="F:glucose-6-phosphate isomerase activity"/>
    <property type="evidence" value="ECO:0007669"/>
    <property type="project" value="InterPro"/>
</dbReference>
<dbReference type="GO" id="GO:0005975">
    <property type="term" value="P:carbohydrate metabolic process"/>
    <property type="evidence" value="ECO:0007669"/>
    <property type="project" value="InterPro"/>
</dbReference>
<dbReference type="SUPFAM" id="SSF53697">
    <property type="entry name" value="SIS domain"/>
    <property type="match status" value="1"/>
</dbReference>
<dbReference type="Gene3D" id="3.40.50.10490">
    <property type="entry name" value="Glucose-6-phosphate isomerase like protein, domain 1"/>
    <property type="match status" value="1"/>
</dbReference>
<name>A0A1D7VFL0_9ACTN</name>
<evidence type="ECO:0000313" key="5">
    <source>
        <dbReference type="Proteomes" id="UP000094094"/>
    </source>
</evidence>
<reference evidence="4 5" key="1">
    <citation type="submission" date="2016-09" db="EMBL/GenBank/DDBJ databases">
        <title>Complete genome sequencing of Streptomyces lydicus 103 and metabolic pathways analysis of antibiotic biosynthesis.</title>
        <authorList>
            <person name="Jia N."/>
            <person name="Ding M.-Z."/>
            <person name="Gao F."/>
            <person name="Yuan Y.-J."/>
        </authorList>
    </citation>
    <scope>NUCLEOTIDE SEQUENCE [LARGE SCALE GENOMIC DNA]</scope>
    <source>
        <strain evidence="4 5">103</strain>
    </source>
</reference>
<accession>A0A1D7VFL0</accession>
<evidence type="ECO:0000313" key="4">
    <source>
        <dbReference type="EMBL" id="AOP45554.1"/>
    </source>
</evidence>
<keyword evidence="2 4" id="KW-0413">Isomerase</keyword>
<evidence type="ECO:0000259" key="3">
    <source>
        <dbReference type="Pfam" id="PF10432"/>
    </source>
</evidence>
<evidence type="ECO:0000256" key="1">
    <source>
        <dbReference type="ARBA" id="ARBA00010523"/>
    </source>
</evidence>
<dbReference type="Proteomes" id="UP000094094">
    <property type="component" value="Chromosome"/>
</dbReference>
<dbReference type="EMBL" id="CP017157">
    <property type="protein sequence ID" value="AOP45554.1"/>
    <property type="molecule type" value="Genomic_DNA"/>
</dbReference>
<protein>
    <submittedName>
        <fullName evidence="4">Mannose-6-phosphate isomerase</fullName>
    </submittedName>
</protein>
<sequence length="380" mass="38789">MLDESLLDTPDALAGADRFGLLRGVAESGARARTAARSAAESGIPELTPDGRPRAVLVAGPGPAAAGVADLLRALSGGSCPVTLIPPTGVAPLPGALRWTLPGWAGPLDLLLLAGPDAADPGLAELVEQAYRRGCAVVAVTPAGGPLSDAVIQARGLAVPLATTAYDAEFDVEGAPPAAPGTLWSILIPLLSLTDRIGLISASPDDLGKLADRLDQIAERCGPAIPTYTNPGKALAAHLADALPLIWTEGTVAPAVGRHFATELAGLAGRPALPAELPEALTTHRTLLAGALAADADPDDFFRDRVEHPTANRLHARVVLLRDQEPGPLSATRAARALAEERDTPLSELEPGTGSDLEKAAELLAIADFGAVYLALAGTE</sequence>